<evidence type="ECO:0000313" key="2">
    <source>
        <dbReference type="Proteomes" id="UP000092730"/>
    </source>
</evidence>
<proteinExistence type="predicted"/>
<evidence type="ECO:0000313" key="1">
    <source>
        <dbReference type="EMBL" id="WVW82525.1"/>
    </source>
</evidence>
<dbReference type="Proteomes" id="UP000092730">
    <property type="component" value="Chromosome 2"/>
</dbReference>
<dbReference type="AlphaFoldDB" id="A0AAJ8K838"/>
<dbReference type="KEGG" id="kbi:90824390"/>
<sequence length="71" mass="8220">MPLTKEHVQKIFEHAARNEQAEMFSYVHDDAISMVVNPEAKSSFASGNYTNVHCADCLRIYCINLKRKDRF</sequence>
<dbReference type="EMBL" id="CP144542">
    <property type="protein sequence ID" value="WVW82525.1"/>
    <property type="molecule type" value="Genomic_DNA"/>
</dbReference>
<reference evidence="1" key="1">
    <citation type="submission" date="2013-07" db="EMBL/GenBank/DDBJ databases">
        <authorList>
            <consortium name="The Broad Institute Genome Sequencing Platform"/>
            <person name="Cuomo C."/>
            <person name="Litvintseva A."/>
            <person name="Chen Y."/>
            <person name="Heitman J."/>
            <person name="Sun S."/>
            <person name="Springer D."/>
            <person name="Dromer F."/>
            <person name="Young S.K."/>
            <person name="Zeng Q."/>
            <person name="Gargeya S."/>
            <person name="Fitzgerald M."/>
            <person name="Abouelleil A."/>
            <person name="Alvarado L."/>
            <person name="Berlin A.M."/>
            <person name="Chapman S.B."/>
            <person name="Dewar J."/>
            <person name="Goldberg J."/>
            <person name="Griggs A."/>
            <person name="Gujja S."/>
            <person name="Hansen M."/>
            <person name="Howarth C."/>
            <person name="Imamovic A."/>
            <person name="Larimer J."/>
            <person name="McCowan C."/>
            <person name="Murphy C."/>
            <person name="Pearson M."/>
            <person name="Priest M."/>
            <person name="Roberts A."/>
            <person name="Saif S."/>
            <person name="Shea T."/>
            <person name="Sykes S."/>
            <person name="Wortman J."/>
            <person name="Nusbaum C."/>
            <person name="Birren B."/>
        </authorList>
    </citation>
    <scope>NUCLEOTIDE SEQUENCE</scope>
    <source>
        <strain evidence="1">CBS 10118</strain>
    </source>
</reference>
<accession>A0AAJ8K838</accession>
<gene>
    <name evidence="1" type="ORF">I302_104536</name>
</gene>
<organism evidence="1 2">
    <name type="scientific">Kwoniella bestiolae CBS 10118</name>
    <dbReference type="NCBI Taxonomy" id="1296100"/>
    <lineage>
        <taxon>Eukaryota</taxon>
        <taxon>Fungi</taxon>
        <taxon>Dikarya</taxon>
        <taxon>Basidiomycota</taxon>
        <taxon>Agaricomycotina</taxon>
        <taxon>Tremellomycetes</taxon>
        <taxon>Tremellales</taxon>
        <taxon>Cryptococcaceae</taxon>
        <taxon>Kwoniella</taxon>
    </lineage>
</organism>
<reference evidence="1" key="2">
    <citation type="submission" date="2024-02" db="EMBL/GenBank/DDBJ databases">
        <title>Comparative genomics of Cryptococcus and Kwoniella reveals pathogenesis evolution and contrasting modes of karyotype evolution via chromosome fusion or intercentromeric recombination.</title>
        <authorList>
            <person name="Coelho M.A."/>
            <person name="David-Palma M."/>
            <person name="Shea T."/>
            <person name="Bowers K."/>
            <person name="McGinley-Smith S."/>
            <person name="Mohammad A.W."/>
            <person name="Gnirke A."/>
            <person name="Yurkov A.M."/>
            <person name="Nowrousian M."/>
            <person name="Sun S."/>
            <person name="Cuomo C.A."/>
            <person name="Heitman J."/>
        </authorList>
    </citation>
    <scope>NUCLEOTIDE SEQUENCE</scope>
    <source>
        <strain evidence="1">CBS 10118</strain>
    </source>
</reference>
<keyword evidence="2" id="KW-1185">Reference proteome</keyword>
<name>A0AAJ8K838_9TREE</name>
<dbReference type="RefSeq" id="XP_065725972.1">
    <property type="nucleotide sequence ID" value="XM_065869900.1"/>
</dbReference>
<dbReference type="GeneID" id="90824390"/>
<protein>
    <submittedName>
        <fullName evidence="1">Uncharacterized protein</fullName>
    </submittedName>
</protein>